<gene>
    <name evidence="3" type="ORF">BJG266_LOCUS1019</name>
    <name evidence="4" type="ORF">QVE165_LOCUS3910</name>
</gene>
<feature type="chain" id="PRO_5035597464" description="Putative auto-transporter adhesin head GIN domain-containing protein" evidence="1">
    <location>
        <begin position="18"/>
        <end position="273"/>
    </location>
</feature>
<accession>A0A813SIK8</accession>
<protein>
    <recommendedName>
        <fullName evidence="2">Putative auto-transporter adhesin head GIN domain-containing protein</fullName>
    </recommendedName>
</protein>
<dbReference type="AlphaFoldDB" id="A0A813SIK8"/>
<dbReference type="EMBL" id="CAJNOM010000014">
    <property type="protein sequence ID" value="CAF0795062.1"/>
    <property type="molecule type" value="Genomic_DNA"/>
</dbReference>
<evidence type="ECO:0000313" key="5">
    <source>
        <dbReference type="Proteomes" id="UP000663832"/>
    </source>
</evidence>
<dbReference type="InterPro" id="IPR021255">
    <property type="entry name" value="DUF2807"/>
</dbReference>
<evidence type="ECO:0000313" key="3">
    <source>
        <dbReference type="EMBL" id="CAF0728874.1"/>
    </source>
</evidence>
<organism evidence="4 5">
    <name type="scientific">Adineta steineri</name>
    <dbReference type="NCBI Taxonomy" id="433720"/>
    <lineage>
        <taxon>Eukaryota</taxon>
        <taxon>Metazoa</taxon>
        <taxon>Spiralia</taxon>
        <taxon>Gnathifera</taxon>
        <taxon>Rotifera</taxon>
        <taxon>Eurotatoria</taxon>
        <taxon>Bdelloidea</taxon>
        <taxon>Adinetida</taxon>
        <taxon>Adinetidae</taxon>
        <taxon>Adineta</taxon>
    </lineage>
</organism>
<dbReference type="EMBL" id="CAJNOI010000002">
    <property type="protein sequence ID" value="CAF0728874.1"/>
    <property type="molecule type" value="Genomic_DNA"/>
</dbReference>
<evidence type="ECO:0000313" key="4">
    <source>
        <dbReference type="EMBL" id="CAF0795062.1"/>
    </source>
</evidence>
<comment type="caution">
    <text evidence="4">The sequence shown here is derived from an EMBL/GenBank/DDBJ whole genome shotgun (WGS) entry which is preliminary data.</text>
</comment>
<keyword evidence="1" id="KW-0732">Signal</keyword>
<dbReference type="Proteomes" id="UP000663877">
    <property type="component" value="Unassembled WGS sequence"/>
</dbReference>
<name>A0A813SIK8_9BILA</name>
<proteinExistence type="predicted"/>
<dbReference type="Proteomes" id="UP000663832">
    <property type="component" value="Unassembled WGS sequence"/>
</dbReference>
<dbReference type="OrthoDB" id="9997623at2759"/>
<evidence type="ECO:0000259" key="2">
    <source>
        <dbReference type="Pfam" id="PF10988"/>
    </source>
</evidence>
<reference evidence="4" key="1">
    <citation type="submission" date="2021-02" db="EMBL/GenBank/DDBJ databases">
        <authorList>
            <person name="Nowell W R."/>
        </authorList>
    </citation>
    <scope>NUCLEOTIDE SEQUENCE</scope>
</reference>
<feature type="domain" description="Putative auto-transporter adhesin head GIN" evidence="2">
    <location>
        <begin position="56"/>
        <end position="244"/>
    </location>
</feature>
<dbReference type="Gene3D" id="2.160.20.120">
    <property type="match status" value="1"/>
</dbReference>
<keyword evidence="5" id="KW-1185">Reference proteome</keyword>
<evidence type="ECO:0000256" key="1">
    <source>
        <dbReference type="SAM" id="SignalP"/>
    </source>
</evidence>
<dbReference type="Pfam" id="PF10988">
    <property type="entry name" value="DUF2807"/>
    <property type="match status" value="1"/>
</dbReference>
<feature type="signal peptide" evidence="1">
    <location>
        <begin position="1"/>
        <end position="17"/>
    </location>
</feature>
<sequence length="273" mass="30905">MIIFSFYFIFLFHSINGQQGIYNMFMPDLPPLHPRVPSSSNSLLTRETHTFTTRSFTKINLSGGPFNVKLYHNINSNDNYTSVEVEAEQSLHKLISIDIIQNDILTIRMVENLNLNNNHTNITLIIIYRELTELYIDGLINVQCVNQIQTHMFRLHHRGTGSIKLKLHVNILDAYLHSIGRIKLCGQVNDDAILKSLGVGDVDCRNLLTKKINVISSGIGNIYITAIDEINITLSGIGTVYYSGPLKQQIKTGLGNIMEMPMNDQQIFNQDLD</sequence>